<dbReference type="EMBL" id="CP036318">
    <property type="protein sequence ID" value="QDV54305.1"/>
    <property type="molecule type" value="Genomic_DNA"/>
</dbReference>
<keyword evidence="2" id="KW-0472">Membrane</keyword>
<feature type="region of interest" description="Disordered" evidence="1">
    <location>
        <begin position="88"/>
        <end position="108"/>
    </location>
</feature>
<feature type="compositionally biased region" description="Acidic residues" evidence="1">
    <location>
        <begin position="99"/>
        <end position="108"/>
    </location>
</feature>
<keyword evidence="2" id="KW-1133">Transmembrane helix</keyword>
<protein>
    <submittedName>
        <fullName evidence="3">Uncharacterized protein</fullName>
    </submittedName>
</protein>
<evidence type="ECO:0000256" key="2">
    <source>
        <dbReference type="SAM" id="Phobius"/>
    </source>
</evidence>
<organism evidence="3 4">
    <name type="scientific">Rosistilla oblonga</name>
    <dbReference type="NCBI Taxonomy" id="2527990"/>
    <lineage>
        <taxon>Bacteria</taxon>
        <taxon>Pseudomonadati</taxon>
        <taxon>Planctomycetota</taxon>
        <taxon>Planctomycetia</taxon>
        <taxon>Pirellulales</taxon>
        <taxon>Pirellulaceae</taxon>
        <taxon>Rosistilla</taxon>
    </lineage>
</organism>
<feature type="transmembrane region" description="Helical" evidence="2">
    <location>
        <begin position="6"/>
        <end position="29"/>
    </location>
</feature>
<keyword evidence="4" id="KW-1185">Reference proteome</keyword>
<keyword evidence="2" id="KW-0812">Transmembrane</keyword>
<dbReference type="RefSeq" id="WP_145281815.1">
    <property type="nucleotide sequence ID" value="NZ_CP036318.1"/>
</dbReference>
<gene>
    <name evidence="3" type="ORF">Mal33_02550</name>
</gene>
<dbReference type="Proteomes" id="UP000316770">
    <property type="component" value="Chromosome"/>
</dbReference>
<evidence type="ECO:0000256" key="1">
    <source>
        <dbReference type="SAM" id="MobiDB-lite"/>
    </source>
</evidence>
<proteinExistence type="predicted"/>
<name>A0A518IMK7_9BACT</name>
<dbReference type="AlphaFoldDB" id="A0A518IMK7"/>
<accession>A0A518IMK7</accession>
<sequence length="108" mass="11792">MDAMQLLQWVNNPSVIVGLFSTAVILVAIDFQFPIDWPAHLGYVAFALGLFLVIPLNLVASTFVGVLGWLLLEIMHALLFGRFLTNAPGRARSRPAVDDSSEPLDLDA</sequence>
<evidence type="ECO:0000313" key="3">
    <source>
        <dbReference type="EMBL" id="QDV54305.1"/>
    </source>
</evidence>
<reference evidence="3 4" key="1">
    <citation type="submission" date="2019-02" db="EMBL/GenBank/DDBJ databases">
        <title>Deep-cultivation of Planctomycetes and their phenomic and genomic characterization uncovers novel biology.</title>
        <authorList>
            <person name="Wiegand S."/>
            <person name="Jogler M."/>
            <person name="Boedeker C."/>
            <person name="Pinto D."/>
            <person name="Vollmers J."/>
            <person name="Rivas-Marin E."/>
            <person name="Kohn T."/>
            <person name="Peeters S.H."/>
            <person name="Heuer A."/>
            <person name="Rast P."/>
            <person name="Oberbeckmann S."/>
            <person name="Bunk B."/>
            <person name="Jeske O."/>
            <person name="Meyerdierks A."/>
            <person name="Storesund J.E."/>
            <person name="Kallscheuer N."/>
            <person name="Luecker S."/>
            <person name="Lage O.M."/>
            <person name="Pohl T."/>
            <person name="Merkel B.J."/>
            <person name="Hornburger P."/>
            <person name="Mueller R.-W."/>
            <person name="Bruemmer F."/>
            <person name="Labrenz M."/>
            <person name="Spormann A.M."/>
            <person name="Op den Camp H."/>
            <person name="Overmann J."/>
            <person name="Amann R."/>
            <person name="Jetten M.S.M."/>
            <person name="Mascher T."/>
            <person name="Medema M.H."/>
            <person name="Devos D.P."/>
            <person name="Kaster A.-K."/>
            <person name="Ovreas L."/>
            <person name="Rohde M."/>
            <person name="Galperin M.Y."/>
            <person name="Jogler C."/>
        </authorList>
    </citation>
    <scope>NUCLEOTIDE SEQUENCE [LARGE SCALE GENOMIC DNA]</scope>
    <source>
        <strain evidence="3 4">Mal33</strain>
    </source>
</reference>
<evidence type="ECO:0000313" key="4">
    <source>
        <dbReference type="Proteomes" id="UP000316770"/>
    </source>
</evidence>